<feature type="region of interest" description="Disordered" evidence="1">
    <location>
        <begin position="489"/>
        <end position="531"/>
    </location>
</feature>
<accession>A0ABQ5FGN5</accession>
<feature type="domain" description="MULE transposase" evidence="2">
    <location>
        <begin position="280"/>
        <end position="364"/>
    </location>
</feature>
<evidence type="ECO:0000256" key="1">
    <source>
        <dbReference type="SAM" id="MobiDB-lite"/>
    </source>
</evidence>
<dbReference type="PANTHER" id="PTHR31973">
    <property type="entry name" value="POLYPROTEIN, PUTATIVE-RELATED"/>
    <property type="match status" value="1"/>
</dbReference>
<keyword evidence="5" id="KW-1185">Reference proteome</keyword>
<feature type="domain" description="PB1-like" evidence="3">
    <location>
        <begin position="8"/>
        <end position="105"/>
    </location>
</feature>
<organism evidence="4 5">
    <name type="scientific">Tanacetum coccineum</name>
    <dbReference type="NCBI Taxonomy" id="301880"/>
    <lineage>
        <taxon>Eukaryota</taxon>
        <taxon>Viridiplantae</taxon>
        <taxon>Streptophyta</taxon>
        <taxon>Embryophyta</taxon>
        <taxon>Tracheophyta</taxon>
        <taxon>Spermatophyta</taxon>
        <taxon>Magnoliopsida</taxon>
        <taxon>eudicotyledons</taxon>
        <taxon>Gunneridae</taxon>
        <taxon>Pentapetalae</taxon>
        <taxon>asterids</taxon>
        <taxon>campanulids</taxon>
        <taxon>Asterales</taxon>
        <taxon>Asteraceae</taxon>
        <taxon>Asteroideae</taxon>
        <taxon>Anthemideae</taxon>
        <taxon>Anthemidinae</taxon>
        <taxon>Tanacetum</taxon>
    </lineage>
</organism>
<reference evidence="4" key="2">
    <citation type="submission" date="2022-01" db="EMBL/GenBank/DDBJ databases">
        <authorList>
            <person name="Yamashiro T."/>
            <person name="Shiraishi A."/>
            <person name="Satake H."/>
            <person name="Nakayama K."/>
        </authorList>
    </citation>
    <scope>NUCLEOTIDE SEQUENCE</scope>
</reference>
<dbReference type="Proteomes" id="UP001151760">
    <property type="component" value="Unassembled WGS sequence"/>
</dbReference>
<comment type="caution">
    <text evidence="4">The sequence shown here is derived from an EMBL/GenBank/DDBJ whole genome shotgun (WGS) entry which is preliminary data.</text>
</comment>
<evidence type="ECO:0000313" key="5">
    <source>
        <dbReference type="Proteomes" id="UP001151760"/>
    </source>
</evidence>
<evidence type="ECO:0000259" key="2">
    <source>
        <dbReference type="Pfam" id="PF10551"/>
    </source>
</evidence>
<gene>
    <name evidence="4" type="ORF">Tco_1005946</name>
</gene>
<sequence length="770" mass="87376">MASSSCSTPIRINFHHGGVFEANPINYKFDMVSKLDNVNIYAMDYSAFVTYLETISHAMSNALYFVVLGLDLKNGLRSLKNDFGMRNLREYALKNDGEIDVYMAHSKFDFDDRIIEDNHHSGSDEDDYDIYDIYSTDEDDTASLDYLSDGEDEIVGVRTQKSEPKNKKIIPVMFDDTFLATIFKGLDKDKYVEKNVVLNDEMNPEDEDRLGELWHIHDPKTKWKLMRPVLGHLQDVVEMQMENQNALIECGHHGCKKERPFKVKSLVDEHCCSRTYEFVCKGQLLSALELECNNQVYPIAWAVVDVENKENWMWFMQCLIDDLGIAYGEGLTIISDQHKDIVEAAKEVMPMAEHRQCARHIYANFRKRFTGVLYRNLFWEAAKCTFTKKFEEVMQQIKSISGDAYKHSMDRNPQSWSRAFFTTDKAYDAVENGISECFNSLIVDARRKPIINMLEDIRTYIMERMKKMRDKHLEWKDEIWHNHASCDKRSATRTDGATNGSTDHTTTFTTIPSDKSMPSRATCRWDSNPGRHVTRDKLKGKALQGYFPERHRLPSHKPCIIRKIQVNIQLDRETNVYIRVSKIKGRRRQNEEFCGPSRQYPTNTGKCDNNDGPSVVNDDSNATITKSKSKDESGSKGGLRRTGGSTSSAGKGVTGTGGGARSKETGDAAMYYSGGSKPIEMGVSFAENDRSLMLGNSCGVPVPAWPAQTNPADLVHPALVEENQSMVLLLLVNADKYDSLIDEKMIKLVHELVTVGIAQTEVGKAAEFCY</sequence>
<proteinExistence type="predicted"/>
<dbReference type="EMBL" id="BQNB010017374">
    <property type="protein sequence ID" value="GJT62413.1"/>
    <property type="molecule type" value="Genomic_DNA"/>
</dbReference>
<feature type="compositionally biased region" description="Polar residues" evidence="1">
    <location>
        <begin position="493"/>
        <end position="513"/>
    </location>
</feature>
<protein>
    <submittedName>
        <fullName evidence="4">Multidrug resistance-associated protein 5</fullName>
    </submittedName>
</protein>
<dbReference type="InterPro" id="IPR018289">
    <property type="entry name" value="MULE_transposase_dom"/>
</dbReference>
<evidence type="ECO:0000313" key="4">
    <source>
        <dbReference type="EMBL" id="GJT62413.1"/>
    </source>
</evidence>
<dbReference type="Pfam" id="PF10551">
    <property type="entry name" value="MULE"/>
    <property type="match status" value="1"/>
</dbReference>
<feature type="region of interest" description="Disordered" evidence="1">
    <location>
        <begin position="586"/>
        <end position="666"/>
    </location>
</feature>
<dbReference type="Pfam" id="PF26130">
    <property type="entry name" value="PB1-like"/>
    <property type="match status" value="1"/>
</dbReference>
<name>A0ABQ5FGN5_9ASTR</name>
<feature type="compositionally biased region" description="Low complexity" evidence="1">
    <location>
        <begin position="642"/>
        <end position="651"/>
    </location>
</feature>
<dbReference type="PANTHER" id="PTHR31973:SF189">
    <property type="entry name" value="TRANSPOSASE, MUDR, PLANT, MULE TRANSPOSASE DOMAIN PROTEIN-RELATED"/>
    <property type="match status" value="1"/>
</dbReference>
<evidence type="ECO:0000259" key="3">
    <source>
        <dbReference type="Pfam" id="PF26130"/>
    </source>
</evidence>
<dbReference type="InterPro" id="IPR058594">
    <property type="entry name" value="PB1-like_dom_pln"/>
</dbReference>
<reference evidence="4" key="1">
    <citation type="journal article" date="2022" name="Int. J. Mol. Sci.">
        <title>Draft Genome of Tanacetum Coccineum: Genomic Comparison of Closely Related Tanacetum-Family Plants.</title>
        <authorList>
            <person name="Yamashiro T."/>
            <person name="Shiraishi A."/>
            <person name="Nakayama K."/>
            <person name="Satake H."/>
        </authorList>
    </citation>
    <scope>NUCLEOTIDE SEQUENCE</scope>
</reference>